<feature type="compositionally biased region" description="Low complexity" evidence="5">
    <location>
        <begin position="451"/>
        <end position="478"/>
    </location>
</feature>
<dbReference type="InterPro" id="IPR002110">
    <property type="entry name" value="Ankyrin_rpt"/>
</dbReference>
<dbReference type="Proteomes" id="UP001489004">
    <property type="component" value="Unassembled WGS sequence"/>
</dbReference>
<dbReference type="Pfam" id="PF13857">
    <property type="entry name" value="Ank_5"/>
    <property type="match status" value="1"/>
</dbReference>
<feature type="region of interest" description="Disordered" evidence="5">
    <location>
        <begin position="339"/>
        <end position="360"/>
    </location>
</feature>
<dbReference type="PANTHER" id="PTHR24173">
    <property type="entry name" value="ANKYRIN REPEAT CONTAINING"/>
    <property type="match status" value="1"/>
</dbReference>
<evidence type="ECO:0000256" key="3">
    <source>
        <dbReference type="PROSITE-ProRule" id="PRU00023"/>
    </source>
</evidence>
<feature type="compositionally biased region" description="Basic and acidic residues" evidence="5">
    <location>
        <begin position="348"/>
        <end position="360"/>
    </location>
</feature>
<dbReference type="AlphaFoldDB" id="A0AAW1QR09"/>
<evidence type="ECO:0000313" key="7">
    <source>
        <dbReference type="Proteomes" id="UP001489004"/>
    </source>
</evidence>
<evidence type="ECO:0000256" key="1">
    <source>
        <dbReference type="ARBA" id="ARBA00022737"/>
    </source>
</evidence>
<feature type="region of interest" description="Disordered" evidence="5">
    <location>
        <begin position="172"/>
        <end position="251"/>
    </location>
</feature>
<feature type="region of interest" description="Disordered" evidence="5">
    <location>
        <begin position="650"/>
        <end position="669"/>
    </location>
</feature>
<dbReference type="PROSITE" id="PS50297">
    <property type="entry name" value="ANK_REP_REGION"/>
    <property type="match status" value="3"/>
</dbReference>
<feature type="repeat" description="ANK" evidence="3">
    <location>
        <begin position="66"/>
        <end position="98"/>
    </location>
</feature>
<organism evidence="6 7">
    <name type="scientific">[Myrmecia] bisecta</name>
    <dbReference type="NCBI Taxonomy" id="41462"/>
    <lineage>
        <taxon>Eukaryota</taxon>
        <taxon>Viridiplantae</taxon>
        <taxon>Chlorophyta</taxon>
        <taxon>core chlorophytes</taxon>
        <taxon>Trebouxiophyceae</taxon>
        <taxon>Trebouxiales</taxon>
        <taxon>Trebouxiaceae</taxon>
        <taxon>Myrmecia</taxon>
    </lineage>
</organism>
<evidence type="ECO:0000256" key="4">
    <source>
        <dbReference type="SAM" id="Coils"/>
    </source>
</evidence>
<dbReference type="SMART" id="SM00248">
    <property type="entry name" value="ANK"/>
    <property type="match status" value="4"/>
</dbReference>
<evidence type="ECO:0000256" key="2">
    <source>
        <dbReference type="ARBA" id="ARBA00023043"/>
    </source>
</evidence>
<keyword evidence="1" id="KW-0677">Repeat</keyword>
<evidence type="ECO:0000313" key="6">
    <source>
        <dbReference type="EMBL" id="KAK9823566.1"/>
    </source>
</evidence>
<dbReference type="PANTHER" id="PTHR24173:SF74">
    <property type="entry name" value="ANKYRIN REPEAT DOMAIN-CONTAINING PROTEIN 16"/>
    <property type="match status" value="1"/>
</dbReference>
<gene>
    <name evidence="6" type="ORF">WJX72_003846</name>
</gene>
<dbReference type="Pfam" id="PF12796">
    <property type="entry name" value="Ank_2"/>
    <property type="match status" value="1"/>
</dbReference>
<dbReference type="SUPFAM" id="SSF48403">
    <property type="entry name" value="Ankyrin repeat"/>
    <property type="match status" value="1"/>
</dbReference>
<dbReference type="InterPro" id="IPR036770">
    <property type="entry name" value="Ankyrin_rpt-contain_sf"/>
</dbReference>
<protein>
    <submittedName>
        <fullName evidence="6">Uncharacterized protein</fullName>
    </submittedName>
</protein>
<keyword evidence="4" id="KW-0175">Coiled coil</keyword>
<evidence type="ECO:0000256" key="5">
    <source>
        <dbReference type="SAM" id="MobiDB-lite"/>
    </source>
</evidence>
<dbReference type="PROSITE" id="PS50088">
    <property type="entry name" value="ANK_REPEAT"/>
    <property type="match status" value="3"/>
</dbReference>
<feature type="repeat" description="ANK" evidence="3">
    <location>
        <begin position="101"/>
        <end position="133"/>
    </location>
</feature>
<feature type="coiled-coil region" evidence="4">
    <location>
        <begin position="740"/>
        <end position="767"/>
    </location>
</feature>
<feature type="region of interest" description="Disordered" evidence="5">
    <location>
        <begin position="421"/>
        <end position="482"/>
    </location>
</feature>
<feature type="region of interest" description="Disordered" evidence="5">
    <location>
        <begin position="501"/>
        <end position="562"/>
    </location>
</feature>
<dbReference type="Gene3D" id="1.25.40.20">
    <property type="entry name" value="Ankyrin repeat-containing domain"/>
    <property type="match status" value="1"/>
</dbReference>
<proteinExistence type="predicted"/>
<name>A0AAW1QR09_9CHLO</name>
<reference evidence="6 7" key="1">
    <citation type="journal article" date="2024" name="Nat. Commun.">
        <title>Phylogenomics reveals the evolutionary origins of lichenization in chlorophyte algae.</title>
        <authorList>
            <person name="Puginier C."/>
            <person name="Libourel C."/>
            <person name="Otte J."/>
            <person name="Skaloud P."/>
            <person name="Haon M."/>
            <person name="Grisel S."/>
            <person name="Petersen M."/>
            <person name="Berrin J.G."/>
            <person name="Delaux P.M."/>
            <person name="Dal Grande F."/>
            <person name="Keller J."/>
        </authorList>
    </citation>
    <scope>NUCLEOTIDE SEQUENCE [LARGE SCALE GENOMIC DNA]</scope>
    <source>
        <strain evidence="6 7">SAG 2043</strain>
    </source>
</reference>
<keyword evidence="7" id="KW-1185">Reference proteome</keyword>
<dbReference type="EMBL" id="JALJOR010000002">
    <property type="protein sequence ID" value="KAK9823566.1"/>
    <property type="molecule type" value="Genomic_DNA"/>
</dbReference>
<feature type="compositionally biased region" description="Basic and acidic residues" evidence="5">
    <location>
        <begin position="541"/>
        <end position="555"/>
    </location>
</feature>
<comment type="caution">
    <text evidence="6">The sequence shown here is derived from an EMBL/GenBank/DDBJ whole genome shotgun (WGS) entry which is preliminary data.</text>
</comment>
<feature type="compositionally biased region" description="Low complexity" evidence="5">
    <location>
        <begin position="174"/>
        <end position="194"/>
    </location>
</feature>
<sequence>MDFLARAREGDVLAVQKILQVNPSCVDAKDAKTSQTALHIAAQIGNLDIVKELLAKGVGYDAQDKQGNVALHTAVQHGHIEVVRELLGRGYRLASRIKNKDGHTPLHVAAKAGNAEAVQALVAAGARPEVKDKEGKTPMDLAAGNAEVLAALSVAASASVTVTAVRASIKEPLSSASSLDSTSSIPRPPSRSASGNAQLYSGGSKAAARTGSRTKGDASAGERPSSVNTRKPERSPSMRSTDTLGPTKKLELLDTKVQTQEEKIREMESKMAELADTLEAERAAMAEERTALLASTSAGNAQRQKHFEEQEQRVTLHENNMKEMRLLVDQLKERMQQAVENGSLTPPMRKDPRSSGDDPPRLAEYQAQVVALRGQMGQLEQVVASIRLSTPPPPVRTPSHAELDALRSQIGQLEQAVATIKSTPDAGATPVASPTPAATPASTLRNNSALSPGATSEAEATTPGAAGSAAAARTPAAADSGRQVSPVAINLPASLATKFSSPSLASEPGLSPSPSAARAAADGGAGGGAARRAADAARGLDPTHSRYRLEERERSGLLSPQLTTSPDVVQLIPQMQTQMLSLDTRLRALERADSASHHFARTVGSEMGAQRRKSTELDEHRHLTELRLYKMEEDLKFVVDQCQGGGVAVRQRHSDGASNQDVRRSEQDMELRAREAKILELREMALKEEEARRAGADALAAVRTSTDDQEKRIYALEHTLDKLLQRLPFQIADDSDTDAIDIQMSQTERINKRLHNLEEQVAAARAQQRSCGACVVC</sequence>
<keyword evidence="2 3" id="KW-0040">ANK repeat</keyword>
<accession>A0AAW1QR09</accession>
<feature type="compositionally biased region" description="Low complexity" evidence="5">
    <location>
        <begin position="426"/>
        <end position="443"/>
    </location>
</feature>
<feature type="repeat" description="ANK" evidence="3">
    <location>
        <begin position="33"/>
        <end position="65"/>
    </location>
</feature>